<dbReference type="PANTHER" id="PTHR33680">
    <property type="entry name" value="OS07G0190500 PROTEIN"/>
    <property type="match status" value="1"/>
</dbReference>
<dbReference type="PROSITE" id="PS50158">
    <property type="entry name" value="ZF_CCHC"/>
    <property type="match status" value="1"/>
</dbReference>
<proteinExistence type="predicted"/>
<sequence length="421" mass="46939">MQRDICFNCKRVGHWSRYCPDKLNNNKQNPSSSSAGSPIIDDLPIPDKQCPCGLGMCNIRTATTYRNYGRKFYGCPGWAEGDGCNFFKWCDTVNLNQRRDVPKFSYFNDVARKAQRTGKFNYSDFDDMKRSDEKCNSSESSSPVCGCGAGPCTLITKKDEENKNRKCFVCPIKKLDSLLATIDLDSPISVLNGQVETKETENDLHTDGDINELAGSISTGLFEEALSSPLYTDFPVRVKNVKLDFGVKSSLFPELPTLSKKATHVDLDSMLSAKETNNVFHTCGNAPSNMEFAVKVENIKLDYGVDNSLVSEMGNLKLSEEAKPVGMQSPLLTLDGRVETKKRKYDHHRDRDCNELIEIISTGQPEKVLNSPLYPEVLANAENVKLDYGANSSLFPEIGNLTLSEKVRLLMWTLFLLGGRV</sequence>
<dbReference type="SMART" id="SM00343">
    <property type="entry name" value="ZnF_C2HC"/>
    <property type="match status" value="1"/>
</dbReference>
<dbReference type="Proteomes" id="UP000541444">
    <property type="component" value="Unassembled WGS sequence"/>
</dbReference>
<reference evidence="7 8" key="1">
    <citation type="journal article" date="2020" name="IScience">
        <title>Genome Sequencing of the Endangered Kingdonia uniflora (Circaeasteraceae, Ranunculales) Reveals Potential Mechanisms of Evolutionary Specialization.</title>
        <authorList>
            <person name="Sun Y."/>
            <person name="Deng T."/>
            <person name="Zhang A."/>
            <person name="Moore M.J."/>
            <person name="Landis J.B."/>
            <person name="Lin N."/>
            <person name="Zhang H."/>
            <person name="Zhang X."/>
            <person name="Huang J."/>
            <person name="Zhang X."/>
            <person name="Sun H."/>
            <person name="Wang H."/>
        </authorList>
    </citation>
    <scope>NUCLEOTIDE SEQUENCE [LARGE SCALE GENOMIC DNA]</scope>
    <source>
        <strain evidence="7">TB1705</strain>
        <tissue evidence="7">Leaf</tissue>
    </source>
</reference>
<evidence type="ECO:0000259" key="5">
    <source>
        <dbReference type="PROSITE" id="PS50158"/>
    </source>
</evidence>
<dbReference type="InterPro" id="IPR036875">
    <property type="entry name" value="Znf_CCHC_sf"/>
</dbReference>
<dbReference type="GO" id="GO:0003676">
    <property type="term" value="F:nucleic acid binding"/>
    <property type="evidence" value="ECO:0007669"/>
    <property type="project" value="InterPro"/>
</dbReference>
<dbReference type="Pfam" id="PF06839">
    <property type="entry name" value="Zn_ribbon_GRF"/>
    <property type="match status" value="1"/>
</dbReference>
<evidence type="ECO:0000256" key="2">
    <source>
        <dbReference type="ARBA" id="ARBA00022771"/>
    </source>
</evidence>
<evidence type="ECO:0000313" key="7">
    <source>
        <dbReference type="EMBL" id="KAF6143628.1"/>
    </source>
</evidence>
<gene>
    <name evidence="7" type="ORF">GIB67_012427</name>
</gene>
<comment type="caution">
    <text evidence="7">The sequence shown here is derived from an EMBL/GenBank/DDBJ whole genome shotgun (WGS) entry which is preliminary data.</text>
</comment>
<dbReference type="EMBL" id="JACGCM010002202">
    <property type="protein sequence ID" value="KAF6143628.1"/>
    <property type="molecule type" value="Genomic_DNA"/>
</dbReference>
<feature type="domain" description="CCHC-type" evidence="5">
    <location>
        <begin position="6"/>
        <end position="21"/>
    </location>
</feature>
<keyword evidence="1" id="KW-0479">Metal-binding</keyword>
<dbReference type="InterPro" id="IPR010666">
    <property type="entry name" value="Znf_GRF"/>
</dbReference>
<protein>
    <recommendedName>
        <fullName evidence="9">CCHC-type domain-containing protein</fullName>
    </recommendedName>
</protein>
<dbReference type="GO" id="GO:0008270">
    <property type="term" value="F:zinc ion binding"/>
    <property type="evidence" value="ECO:0007669"/>
    <property type="project" value="UniProtKB-KW"/>
</dbReference>
<dbReference type="InterPro" id="IPR001878">
    <property type="entry name" value="Znf_CCHC"/>
</dbReference>
<keyword evidence="8" id="KW-1185">Reference proteome</keyword>
<evidence type="ECO:0000256" key="4">
    <source>
        <dbReference type="PROSITE-ProRule" id="PRU00047"/>
    </source>
</evidence>
<evidence type="ECO:0000256" key="1">
    <source>
        <dbReference type="ARBA" id="ARBA00022723"/>
    </source>
</evidence>
<accession>A0A7J7LM60</accession>
<dbReference type="PROSITE" id="PS51999">
    <property type="entry name" value="ZF_GRF"/>
    <property type="match status" value="1"/>
</dbReference>
<feature type="domain" description="GRF-type" evidence="6">
    <location>
        <begin position="50"/>
        <end position="93"/>
    </location>
</feature>
<evidence type="ECO:0008006" key="9">
    <source>
        <dbReference type="Google" id="ProtNLM"/>
    </source>
</evidence>
<dbReference type="PANTHER" id="PTHR33680:SF11">
    <property type="match status" value="1"/>
</dbReference>
<dbReference type="AlphaFoldDB" id="A0A7J7LM60"/>
<evidence type="ECO:0000256" key="3">
    <source>
        <dbReference type="ARBA" id="ARBA00022833"/>
    </source>
</evidence>
<name>A0A7J7LM60_9MAGN</name>
<dbReference type="Pfam" id="PF00098">
    <property type="entry name" value="zf-CCHC"/>
    <property type="match status" value="1"/>
</dbReference>
<evidence type="ECO:0000259" key="6">
    <source>
        <dbReference type="PROSITE" id="PS51999"/>
    </source>
</evidence>
<dbReference type="OrthoDB" id="2425403at2759"/>
<keyword evidence="3" id="KW-0862">Zinc</keyword>
<dbReference type="SUPFAM" id="SSF57756">
    <property type="entry name" value="Retrovirus zinc finger-like domains"/>
    <property type="match status" value="1"/>
</dbReference>
<dbReference type="Gene3D" id="4.10.60.10">
    <property type="entry name" value="Zinc finger, CCHC-type"/>
    <property type="match status" value="1"/>
</dbReference>
<keyword evidence="2 4" id="KW-0863">Zinc-finger</keyword>
<organism evidence="7 8">
    <name type="scientific">Kingdonia uniflora</name>
    <dbReference type="NCBI Taxonomy" id="39325"/>
    <lineage>
        <taxon>Eukaryota</taxon>
        <taxon>Viridiplantae</taxon>
        <taxon>Streptophyta</taxon>
        <taxon>Embryophyta</taxon>
        <taxon>Tracheophyta</taxon>
        <taxon>Spermatophyta</taxon>
        <taxon>Magnoliopsida</taxon>
        <taxon>Ranunculales</taxon>
        <taxon>Circaeasteraceae</taxon>
        <taxon>Kingdonia</taxon>
    </lineage>
</organism>
<evidence type="ECO:0000313" key="8">
    <source>
        <dbReference type="Proteomes" id="UP000541444"/>
    </source>
</evidence>